<name>A0A8K0SH24_9HYPO</name>
<dbReference type="Gene3D" id="3.40.630.10">
    <property type="entry name" value="Zn peptidases"/>
    <property type="match status" value="1"/>
</dbReference>
<keyword evidence="3" id="KW-0121">Carboxypeptidase</keyword>
<dbReference type="EMBL" id="JAGPNK010000016">
    <property type="protein sequence ID" value="KAH7308013.1"/>
    <property type="molecule type" value="Genomic_DNA"/>
</dbReference>
<dbReference type="PROSITE" id="PS00133">
    <property type="entry name" value="CARBOXYPEPT_ZN_2"/>
    <property type="match status" value="1"/>
</dbReference>
<evidence type="ECO:0000259" key="11">
    <source>
        <dbReference type="PROSITE" id="PS52035"/>
    </source>
</evidence>
<evidence type="ECO:0000256" key="10">
    <source>
        <dbReference type="PROSITE-ProRule" id="PRU01379"/>
    </source>
</evidence>
<dbReference type="Proteomes" id="UP000813444">
    <property type="component" value="Unassembled WGS sequence"/>
</dbReference>
<dbReference type="PRINTS" id="PR00765">
    <property type="entry name" value="CRBOXYPTASEA"/>
</dbReference>
<dbReference type="GO" id="GO:0006508">
    <property type="term" value="P:proteolysis"/>
    <property type="evidence" value="ECO:0007669"/>
    <property type="project" value="UniProtKB-KW"/>
</dbReference>
<dbReference type="InterPro" id="IPR000834">
    <property type="entry name" value="Peptidase_M14"/>
</dbReference>
<dbReference type="OrthoDB" id="3626597at2759"/>
<evidence type="ECO:0000313" key="12">
    <source>
        <dbReference type="EMBL" id="KAH7308013.1"/>
    </source>
</evidence>
<dbReference type="FunFam" id="3.40.630.10:FF:000084">
    <property type="entry name" value="Carboxypeptidase B2"/>
    <property type="match status" value="1"/>
</dbReference>
<keyword evidence="4" id="KW-0645">Protease</keyword>
<dbReference type="GO" id="GO:0008270">
    <property type="term" value="F:zinc ion binding"/>
    <property type="evidence" value="ECO:0007669"/>
    <property type="project" value="InterPro"/>
</dbReference>
<reference evidence="12" key="1">
    <citation type="journal article" date="2021" name="Nat. Commun.">
        <title>Genetic determinants of endophytism in the Arabidopsis root mycobiome.</title>
        <authorList>
            <person name="Mesny F."/>
            <person name="Miyauchi S."/>
            <person name="Thiergart T."/>
            <person name="Pickel B."/>
            <person name="Atanasova L."/>
            <person name="Karlsson M."/>
            <person name="Huettel B."/>
            <person name="Barry K.W."/>
            <person name="Haridas S."/>
            <person name="Chen C."/>
            <person name="Bauer D."/>
            <person name="Andreopoulos W."/>
            <person name="Pangilinan J."/>
            <person name="LaButti K."/>
            <person name="Riley R."/>
            <person name="Lipzen A."/>
            <person name="Clum A."/>
            <person name="Drula E."/>
            <person name="Henrissat B."/>
            <person name="Kohler A."/>
            <person name="Grigoriev I.V."/>
            <person name="Martin F.M."/>
            <person name="Hacquard S."/>
        </authorList>
    </citation>
    <scope>NUCLEOTIDE SEQUENCE</scope>
    <source>
        <strain evidence="12">MPI-CAGE-CH-0235</strain>
    </source>
</reference>
<feature type="domain" description="Peptidase M14" evidence="11">
    <location>
        <begin position="13"/>
        <end position="316"/>
    </location>
</feature>
<keyword evidence="7" id="KW-0378">Hydrolase</keyword>
<gene>
    <name evidence="12" type="ORF">B0I35DRAFT_442657</name>
</gene>
<evidence type="ECO:0000256" key="6">
    <source>
        <dbReference type="ARBA" id="ARBA00022729"/>
    </source>
</evidence>
<keyword evidence="6" id="KW-0732">Signal</keyword>
<organism evidence="12 13">
    <name type="scientific">Stachybotrys elegans</name>
    <dbReference type="NCBI Taxonomy" id="80388"/>
    <lineage>
        <taxon>Eukaryota</taxon>
        <taxon>Fungi</taxon>
        <taxon>Dikarya</taxon>
        <taxon>Ascomycota</taxon>
        <taxon>Pezizomycotina</taxon>
        <taxon>Sordariomycetes</taxon>
        <taxon>Hypocreomycetidae</taxon>
        <taxon>Hypocreales</taxon>
        <taxon>Stachybotryaceae</taxon>
        <taxon>Stachybotrys</taxon>
    </lineage>
</organism>
<dbReference type="Pfam" id="PF00246">
    <property type="entry name" value="Peptidase_M14"/>
    <property type="match status" value="1"/>
</dbReference>
<dbReference type="AlphaFoldDB" id="A0A8K0SH24"/>
<dbReference type="PROSITE" id="PS52035">
    <property type="entry name" value="PEPTIDASE_M14"/>
    <property type="match status" value="1"/>
</dbReference>
<protein>
    <recommendedName>
        <fullName evidence="11">Peptidase M14 domain-containing protein</fullName>
    </recommendedName>
</protein>
<feature type="active site" description="Proton donor/acceptor" evidence="10">
    <location>
        <position position="280"/>
    </location>
</feature>
<keyword evidence="13" id="KW-1185">Reference proteome</keyword>
<keyword evidence="5" id="KW-0479">Metal-binding</keyword>
<evidence type="ECO:0000256" key="3">
    <source>
        <dbReference type="ARBA" id="ARBA00022645"/>
    </source>
</evidence>
<evidence type="ECO:0000256" key="9">
    <source>
        <dbReference type="ARBA" id="ARBA00023049"/>
    </source>
</evidence>
<dbReference type="GO" id="GO:0004181">
    <property type="term" value="F:metallocarboxypeptidase activity"/>
    <property type="evidence" value="ECO:0007669"/>
    <property type="project" value="InterPro"/>
</dbReference>
<evidence type="ECO:0000256" key="8">
    <source>
        <dbReference type="ARBA" id="ARBA00022833"/>
    </source>
</evidence>
<comment type="cofactor">
    <cofactor evidence="1">
        <name>Zn(2+)</name>
        <dbReference type="ChEBI" id="CHEBI:29105"/>
    </cofactor>
</comment>
<sequence>MLSELPDLSYFESYHVFEEHLQFLEDIQAAFPNNSEVFVAGDSLEGRPIQGIHLWGRGGPGKEAIIWHGTVHAREWIGAPTLEYILYKLVEGYKKRACSSVNVLDNYDFYIMPIVNPDGFVFTHTDDRLWRKNRQAREGQSCIGTDVNRNWPWMWSVPGGSSTNPCSQTYRGESEGDSPEMMVLVNHTLSLSETTGIKFFVDWHSYSQLILLPYGYSCNAVAENHEYQMSLATGVYEAIRSVNGREFVYGPTCPTIYQTSGVSMDFGADVANAELSWGFELRPATAGEGGFVLPPSDIIPSGEEMWAGMKWLFANWDA</sequence>
<comment type="caution">
    <text evidence="12">The sequence shown here is derived from an EMBL/GenBank/DDBJ whole genome shotgun (WGS) entry which is preliminary data.</text>
</comment>
<evidence type="ECO:0000256" key="2">
    <source>
        <dbReference type="ARBA" id="ARBA00005988"/>
    </source>
</evidence>
<dbReference type="CDD" id="cd03860">
    <property type="entry name" value="M14_CP_A-B_like"/>
    <property type="match status" value="1"/>
</dbReference>
<dbReference type="PANTHER" id="PTHR11705:SF143">
    <property type="entry name" value="SLL0236 PROTEIN"/>
    <property type="match status" value="1"/>
</dbReference>
<dbReference type="SUPFAM" id="SSF53187">
    <property type="entry name" value="Zn-dependent exopeptidases"/>
    <property type="match status" value="1"/>
</dbReference>
<comment type="similarity">
    <text evidence="2 10">Belongs to the peptidase M14 family.</text>
</comment>
<accession>A0A8K0SH24</accession>
<evidence type="ECO:0000256" key="7">
    <source>
        <dbReference type="ARBA" id="ARBA00022801"/>
    </source>
</evidence>
<evidence type="ECO:0000313" key="13">
    <source>
        <dbReference type="Proteomes" id="UP000813444"/>
    </source>
</evidence>
<dbReference type="PANTHER" id="PTHR11705">
    <property type="entry name" value="PROTEASE FAMILY M14 CARBOXYPEPTIDASE A,B"/>
    <property type="match status" value="1"/>
</dbReference>
<proteinExistence type="inferred from homology"/>
<dbReference type="SMART" id="SM00631">
    <property type="entry name" value="Zn_pept"/>
    <property type="match status" value="1"/>
</dbReference>
<dbReference type="InterPro" id="IPR057247">
    <property type="entry name" value="CARBOXYPEPT_ZN_2"/>
</dbReference>
<evidence type="ECO:0000256" key="5">
    <source>
        <dbReference type="ARBA" id="ARBA00022723"/>
    </source>
</evidence>
<evidence type="ECO:0000256" key="1">
    <source>
        <dbReference type="ARBA" id="ARBA00001947"/>
    </source>
</evidence>
<evidence type="ECO:0000256" key="4">
    <source>
        <dbReference type="ARBA" id="ARBA00022670"/>
    </source>
</evidence>
<keyword evidence="8" id="KW-0862">Zinc</keyword>
<keyword evidence="9" id="KW-0482">Metalloprotease</keyword>